<evidence type="ECO:0000256" key="1">
    <source>
        <dbReference type="SAM" id="Phobius"/>
    </source>
</evidence>
<comment type="caution">
    <text evidence="3">The sequence shown here is derived from an EMBL/GenBank/DDBJ whole genome shotgun (WGS) entry which is preliminary data.</text>
</comment>
<keyword evidence="1" id="KW-0472">Membrane</keyword>
<protein>
    <submittedName>
        <fullName evidence="3">DedA family protein</fullName>
    </submittedName>
</protein>
<dbReference type="PANTHER" id="PTHR42709">
    <property type="entry name" value="ALKALINE PHOSPHATASE LIKE PROTEIN"/>
    <property type="match status" value="1"/>
</dbReference>
<feature type="transmembrane region" description="Helical" evidence="1">
    <location>
        <begin position="167"/>
        <end position="191"/>
    </location>
</feature>
<proteinExistence type="predicted"/>
<evidence type="ECO:0000313" key="3">
    <source>
        <dbReference type="EMBL" id="GAA4400850.1"/>
    </source>
</evidence>
<gene>
    <name evidence="3" type="ORF">GCM10023187_14420</name>
</gene>
<feature type="transmembrane region" description="Helical" evidence="1">
    <location>
        <begin position="107"/>
        <end position="127"/>
    </location>
</feature>
<accession>A0ABP8K681</accession>
<sequence>MNEVLSPLFILSAFEVWLQQYGYVAVLIGSVLEGETALLSAAVAANQGYLSLPFVIGAAFVGSTLTSFTYFWLGRSAGQRWLAKRPSLLKRAERVHRLIERNPTGILLVYHFMYGLRALIPVVYGMSKVSSTRYLLLATVSTMLWAVGIGLAGYHFGEVITQHFEVITQHIGVVLLGVAVVAVLVGLAIRFKLLVWLKIRFPFRQVAR</sequence>
<keyword evidence="1" id="KW-0812">Transmembrane</keyword>
<reference evidence="4" key="1">
    <citation type="journal article" date="2019" name="Int. J. Syst. Evol. Microbiol.">
        <title>The Global Catalogue of Microorganisms (GCM) 10K type strain sequencing project: providing services to taxonomists for standard genome sequencing and annotation.</title>
        <authorList>
            <consortium name="The Broad Institute Genomics Platform"/>
            <consortium name="The Broad Institute Genome Sequencing Center for Infectious Disease"/>
            <person name="Wu L."/>
            <person name="Ma J."/>
        </authorList>
    </citation>
    <scope>NUCLEOTIDE SEQUENCE [LARGE SCALE GENOMIC DNA]</scope>
    <source>
        <strain evidence="4">JCM 17925</strain>
    </source>
</reference>
<dbReference type="InterPro" id="IPR051311">
    <property type="entry name" value="DedA_domain"/>
</dbReference>
<dbReference type="InterPro" id="IPR032816">
    <property type="entry name" value="VTT_dom"/>
</dbReference>
<feature type="transmembrane region" description="Helical" evidence="1">
    <location>
        <begin position="134"/>
        <end position="155"/>
    </location>
</feature>
<feature type="transmembrane region" description="Helical" evidence="1">
    <location>
        <begin position="52"/>
        <end position="73"/>
    </location>
</feature>
<feature type="transmembrane region" description="Helical" evidence="1">
    <location>
        <begin position="20"/>
        <end position="45"/>
    </location>
</feature>
<dbReference type="PANTHER" id="PTHR42709:SF2">
    <property type="entry name" value="INNER MEMBRANE PROTEIN YOHD"/>
    <property type="match status" value="1"/>
</dbReference>
<dbReference type="RefSeq" id="WP_345265427.1">
    <property type="nucleotide sequence ID" value="NZ_BAABHB010000002.1"/>
</dbReference>
<organism evidence="3 4">
    <name type="scientific">Nibrella viscosa</name>
    <dbReference type="NCBI Taxonomy" id="1084524"/>
    <lineage>
        <taxon>Bacteria</taxon>
        <taxon>Pseudomonadati</taxon>
        <taxon>Bacteroidota</taxon>
        <taxon>Cytophagia</taxon>
        <taxon>Cytophagales</taxon>
        <taxon>Spirosomataceae</taxon>
        <taxon>Nibrella</taxon>
    </lineage>
</organism>
<keyword evidence="1" id="KW-1133">Transmembrane helix</keyword>
<feature type="domain" description="VTT" evidence="2">
    <location>
        <begin position="48"/>
        <end position="154"/>
    </location>
</feature>
<keyword evidence="4" id="KW-1185">Reference proteome</keyword>
<evidence type="ECO:0000259" key="2">
    <source>
        <dbReference type="Pfam" id="PF09335"/>
    </source>
</evidence>
<dbReference type="EMBL" id="BAABHB010000002">
    <property type="protein sequence ID" value="GAA4400850.1"/>
    <property type="molecule type" value="Genomic_DNA"/>
</dbReference>
<evidence type="ECO:0000313" key="4">
    <source>
        <dbReference type="Proteomes" id="UP001500936"/>
    </source>
</evidence>
<dbReference type="Pfam" id="PF09335">
    <property type="entry name" value="VTT_dom"/>
    <property type="match status" value="1"/>
</dbReference>
<name>A0ABP8K681_9BACT</name>
<dbReference type="Proteomes" id="UP001500936">
    <property type="component" value="Unassembled WGS sequence"/>
</dbReference>